<dbReference type="Gene3D" id="3.50.50.60">
    <property type="entry name" value="FAD/NAD(P)-binding domain"/>
    <property type="match status" value="2"/>
</dbReference>
<accession>A0AA96LNL3</accession>
<evidence type="ECO:0000313" key="2">
    <source>
        <dbReference type="EMBL" id="WNR44427.1"/>
    </source>
</evidence>
<dbReference type="GO" id="GO:0004497">
    <property type="term" value="F:monooxygenase activity"/>
    <property type="evidence" value="ECO:0007669"/>
    <property type="project" value="UniProtKB-KW"/>
</dbReference>
<sequence>MGKKRVVIIGAGIAGLTLAYAFERSGQFDYKIVMSNDAEDIRHGRILSTQVHFDRFLHNETRFQIADYGAVNEIKRLELRINGQRMFEGNVHARAVSQDQRLYLSSLIDGLRARGADIQKTRLDSRDLVDLANECDLIVDCTGKRGPLASFPTYEELQHLPSSPQRILTGAMFEGIDSDDVHRMGFNIIPGQGEMFEIGTISKHGPACALLLEAVPGGELDCMKGNPEPDVFVKEFLDILRGYFPTIYERINLDAFHLVDPLSYLRLAIQPKVRIPYTTVNGTLVIGCGDSVTLNDPITGQGANAASYCAGALYEILSSRADQPWDTAVGEQYWNVTKEYITKMSEWTNAMMGPPSEGFSAWLEKASKSQEGADAFVNLFFNPIQAYHAYFSIPE</sequence>
<evidence type="ECO:0000259" key="1">
    <source>
        <dbReference type="Pfam" id="PF17885"/>
    </source>
</evidence>
<evidence type="ECO:0000313" key="3">
    <source>
        <dbReference type="Proteomes" id="UP001304650"/>
    </source>
</evidence>
<dbReference type="Proteomes" id="UP001304650">
    <property type="component" value="Chromosome"/>
</dbReference>
<reference evidence="2" key="1">
    <citation type="submission" date="2022-02" db="EMBL/GenBank/DDBJ databases">
        <title>Paenibacillus sp. MBLB1832 Whole Genome Shotgun Sequencing.</title>
        <authorList>
            <person name="Hwang C.Y."/>
            <person name="Cho E.-S."/>
            <person name="Seo M.-J."/>
        </authorList>
    </citation>
    <scope>NUCLEOTIDE SEQUENCE</scope>
    <source>
        <strain evidence="2">MBLB1832</strain>
    </source>
</reference>
<feature type="domain" description="Styrene monooxygenase StyA putative substrate binding" evidence="1">
    <location>
        <begin position="143"/>
        <end position="250"/>
    </location>
</feature>
<dbReference type="RefSeq" id="WP_314800014.1">
    <property type="nucleotide sequence ID" value="NZ_CP130319.1"/>
</dbReference>
<dbReference type="EMBL" id="CP130319">
    <property type="protein sequence ID" value="WNR44427.1"/>
    <property type="molecule type" value="Genomic_DNA"/>
</dbReference>
<dbReference type="KEGG" id="proo:MJB10_25750"/>
<dbReference type="Gene3D" id="3.30.9.40">
    <property type="match status" value="1"/>
</dbReference>
<gene>
    <name evidence="2" type="ORF">MJB10_25750</name>
</gene>
<keyword evidence="2" id="KW-0503">Monooxygenase</keyword>
<keyword evidence="3" id="KW-1185">Reference proteome</keyword>
<dbReference type="AlphaFoldDB" id="A0AA96LNL3"/>
<protein>
    <submittedName>
        <fullName evidence="2">Styrene monooxygenase</fullName>
    </submittedName>
</protein>
<dbReference type="InterPro" id="IPR036188">
    <property type="entry name" value="FAD/NAD-bd_sf"/>
</dbReference>
<proteinExistence type="predicted"/>
<dbReference type="InterPro" id="IPR041654">
    <property type="entry name" value="StyA_sbd"/>
</dbReference>
<dbReference type="SUPFAM" id="SSF51905">
    <property type="entry name" value="FAD/NAD(P)-binding domain"/>
    <property type="match status" value="1"/>
</dbReference>
<keyword evidence="2" id="KW-0560">Oxidoreductase</keyword>
<dbReference type="Pfam" id="PF17885">
    <property type="entry name" value="Smoa_sbd"/>
    <property type="match status" value="1"/>
</dbReference>
<organism evidence="2 3">
    <name type="scientific">Paenibacillus roseopurpureus</name>
    <dbReference type="NCBI Taxonomy" id="2918901"/>
    <lineage>
        <taxon>Bacteria</taxon>
        <taxon>Bacillati</taxon>
        <taxon>Bacillota</taxon>
        <taxon>Bacilli</taxon>
        <taxon>Bacillales</taxon>
        <taxon>Paenibacillaceae</taxon>
        <taxon>Paenibacillus</taxon>
    </lineage>
</organism>
<name>A0AA96LNL3_9BACL</name>
<dbReference type="PRINTS" id="PR00420">
    <property type="entry name" value="RNGMNOXGNASE"/>
</dbReference>